<feature type="compositionally biased region" description="Polar residues" evidence="1">
    <location>
        <begin position="420"/>
        <end position="432"/>
    </location>
</feature>
<evidence type="ECO:0000313" key="3">
    <source>
        <dbReference type="Proteomes" id="UP001054857"/>
    </source>
</evidence>
<feature type="compositionally biased region" description="Basic and acidic residues" evidence="1">
    <location>
        <begin position="493"/>
        <end position="503"/>
    </location>
</feature>
<feature type="compositionally biased region" description="Low complexity" evidence="1">
    <location>
        <begin position="452"/>
        <end position="463"/>
    </location>
</feature>
<name>A0AAD3DVA5_9CHLO</name>
<dbReference type="AlphaFoldDB" id="A0AAD3DVA5"/>
<protein>
    <submittedName>
        <fullName evidence="2">Uncharacterized protein</fullName>
    </submittedName>
</protein>
<feature type="compositionally biased region" description="Low complexity" evidence="1">
    <location>
        <begin position="337"/>
        <end position="395"/>
    </location>
</feature>
<feature type="compositionally biased region" description="Gly residues" evidence="1">
    <location>
        <begin position="947"/>
        <end position="957"/>
    </location>
</feature>
<feature type="compositionally biased region" description="Low complexity" evidence="1">
    <location>
        <begin position="958"/>
        <end position="968"/>
    </location>
</feature>
<feature type="region of interest" description="Disordered" evidence="1">
    <location>
        <begin position="768"/>
        <end position="807"/>
    </location>
</feature>
<accession>A0AAD3DVA5</accession>
<feature type="compositionally biased region" description="Gly residues" evidence="1">
    <location>
        <begin position="513"/>
        <end position="528"/>
    </location>
</feature>
<feature type="compositionally biased region" description="Gly residues" evidence="1">
    <location>
        <begin position="791"/>
        <end position="802"/>
    </location>
</feature>
<feature type="compositionally biased region" description="Gly residues" evidence="1">
    <location>
        <begin position="725"/>
        <end position="750"/>
    </location>
</feature>
<feature type="compositionally biased region" description="Polar residues" evidence="1">
    <location>
        <begin position="1147"/>
        <end position="1160"/>
    </location>
</feature>
<feature type="compositionally biased region" description="Low complexity" evidence="1">
    <location>
        <begin position="471"/>
        <end position="492"/>
    </location>
</feature>
<feature type="region of interest" description="Disordered" evidence="1">
    <location>
        <begin position="251"/>
        <end position="395"/>
    </location>
</feature>
<comment type="caution">
    <text evidence="2">The sequence shown here is derived from an EMBL/GenBank/DDBJ whole genome shotgun (WGS) entry which is preliminary data.</text>
</comment>
<dbReference type="Proteomes" id="UP001054857">
    <property type="component" value="Unassembled WGS sequence"/>
</dbReference>
<feature type="compositionally biased region" description="Basic and acidic residues" evidence="1">
    <location>
        <begin position="551"/>
        <end position="564"/>
    </location>
</feature>
<feature type="compositionally biased region" description="Polar residues" evidence="1">
    <location>
        <begin position="596"/>
        <end position="621"/>
    </location>
</feature>
<feature type="region of interest" description="Disordered" evidence="1">
    <location>
        <begin position="824"/>
        <end position="1083"/>
    </location>
</feature>
<feature type="compositionally biased region" description="Low complexity" evidence="1">
    <location>
        <begin position="256"/>
        <end position="278"/>
    </location>
</feature>
<feature type="compositionally biased region" description="Low complexity" evidence="1">
    <location>
        <begin position="112"/>
        <end position="127"/>
    </location>
</feature>
<feature type="non-terminal residue" evidence="2">
    <location>
        <position position="1"/>
    </location>
</feature>
<feature type="compositionally biased region" description="Low complexity" evidence="1">
    <location>
        <begin position="1107"/>
        <end position="1136"/>
    </location>
</feature>
<feature type="compositionally biased region" description="Gly residues" evidence="1">
    <location>
        <begin position="831"/>
        <end position="843"/>
    </location>
</feature>
<proteinExistence type="predicted"/>
<feature type="region of interest" description="Disordered" evidence="1">
    <location>
        <begin position="591"/>
        <end position="624"/>
    </location>
</feature>
<evidence type="ECO:0000313" key="2">
    <source>
        <dbReference type="EMBL" id="GFR46501.1"/>
    </source>
</evidence>
<feature type="region of interest" description="Disordered" evidence="1">
    <location>
        <begin position="1"/>
        <end position="68"/>
    </location>
</feature>
<gene>
    <name evidence="2" type="ORF">Agub_g8081</name>
</gene>
<sequence length="1181" mass="115703">SLLGDGRSAAGGHLEACEKSPTACTASGRPAGIRSVSGTAAGATGDAICGPAEEPQSGEVGASFTDPAGVTISSSSHVANDGTVLGSTAAVGVLGDATPDLSTGTTATCPPASSNASLSSSGTASEAPAQADTASAPSSLPDAAIAAGTAMTTVGVTSPADAAAPADAASARNAAAAAAASQDAAVVASSSAQAAAAAQLTSSSSTDGAASPEPPTGLVSRRSTIIAIDGAPGPGPAGLLTSSGPMPFVPIMRPFRSSLTSSNGRGSSRSDCRSPSGSHNASGSADSTSAGHLDSPQLPRRVASPALKDTASRPGGPRSPVHRVMLQFDGPRASTRAGPTAGNNNNNNNNSGSNINSNNNGGAAADRGGAAATTAAAPAAAAVAATAPAAPAAAAPEEGSYVLLLRGGIPVICGPPPPSQSGHSAGNQASATSPPPASVHTQRLPSPDGPHRPQQQQQQVPIRRQQHEEQAQQQSHGQRQVHQEQQPQQPHQQLHEQQRHPRPDPLCGSKGRVSGGGMQPGARSGGGKVAAAWSLEESRRAPLQGAAAACEHPRTEGRDPEPGRGGKLQPLSSIRAAAAQLSARLEQLLKPVGRPRSSQHPLDRSSLSSPPCMQHNPTSVTAPGGIVGCGSSAWANDWRLRRRAQSLPQIGLEAIGRGQQLRLPALPSAKSVAKAAAAAAAAAAAGHAATTGAAVQPPVAADGCKDAVISAVAVVTVPSARAAGRAGGEHSGGGMAHACSGGGAGDGNSSGGSRASVPAVVAVPPRLLELPVRRRPPPLSPHGGLPRRGSPFGGGAGGGALLGGHPSFLSRADRQQQNTRFEGHSLSLAGTGTGDGSSGGSGGDQRPRQCGSRGSGPPLAVEDSCKSVGSSTGCSDSGLPRNLSQRSGPQTGPAAFPAGRPKERLPPRQAASRVRPQPLRLFSSTDGGDSPQAEERTQPAGPSCGLSAGGTAYGGGKPAAVTGAAAAGAGAGAVTDMPEESSSRDNQRIAGVADGAGSSVLPSLHGNSPHADGHNKINKGAVQPRARFAVQQRGQQGDRGHHQGADGPARGPLQARSMDAISGSGEGSTGGASTGADAGSSPVVAASGLSISKSVPDLRPYVRRKAGAALASAASPVTTSGRSSSSSNGNNNTSNSAKPSGLLLPSLVNQNATRPASRSGSTVSAPLPVVAAAAAVSPRAQ</sequence>
<dbReference type="EMBL" id="BMAR01000014">
    <property type="protein sequence ID" value="GFR46501.1"/>
    <property type="molecule type" value="Genomic_DNA"/>
</dbReference>
<feature type="compositionally biased region" description="Polar residues" evidence="1">
    <location>
        <begin position="279"/>
        <end position="290"/>
    </location>
</feature>
<reference evidence="2 3" key="1">
    <citation type="journal article" date="2021" name="Sci. Rep.">
        <title>Genome sequencing of the multicellular alga Astrephomene provides insights into convergent evolution of germ-soma differentiation.</title>
        <authorList>
            <person name="Yamashita S."/>
            <person name="Yamamoto K."/>
            <person name="Matsuzaki R."/>
            <person name="Suzuki S."/>
            <person name="Yamaguchi H."/>
            <person name="Hirooka S."/>
            <person name="Minakuchi Y."/>
            <person name="Miyagishima S."/>
            <person name="Kawachi M."/>
            <person name="Toyoda A."/>
            <person name="Nozaki H."/>
        </authorList>
    </citation>
    <scope>NUCLEOTIDE SEQUENCE [LARGE SCALE GENOMIC DNA]</scope>
    <source>
        <strain evidence="2 3">NIES-4017</strain>
    </source>
</reference>
<organism evidence="2 3">
    <name type="scientific">Astrephomene gubernaculifera</name>
    <dbReference type="NCBI Taxonomy" id="47775"/>
    <lineage>
        <taxon>Eukaryota</taxon>
        <taxon>Viridiplantae</taxon>
        <taxon>Chlorophyta</taxon>
        <taxon>core chlorophytes</taxon>
        <taxon>Chlorophyceae</taxon>
        <taxon>CS clade</taxon>
        <taxon>Chlamydomonadales</taxon>
        <taxon>Astrephomenaceae</taxon>
        <taxon>Astrephomene</taxon>
    </lineage>
</organism>
<feature type="region of interest" description="Disordered" evidence="1">
    <location>
        <begin position="1106"/>
        <end position="1168"/>
    </location>
</feature>
<keyword evidence="3" id="KW-1185">Reference proteome</keyword>
<evidence type="ECO:0000256" key="1">
    <source>
        <dbReference type="SAM" id="MobiDB-lite"/>
    </source>
</evidence>
<feature type="compositionally biased region" description="Gly residues" evidence="1">
    <location>
        <begin position="1064"/>
        <end position="1073"/>
    </location>
</feature>
<feature type="region of interest" description="Disordered" evidence="1">
    <location>
        <begin position="102"/>
        <end position="138"/>
    </location>
</feature>
<feature type="region of interest" description="Disordered" evidence="1">
    <location>
        <begin position="723"/>
        <end position="756"/>
    </location>
</feature>
<feature type="region of interest" description="Disordered" evidence="1">
    <location>
        <begin position="414"/>
        <end position="569"/>
    </location>
</feature>